<dbReference type="AlphaFoldDB" id="X1DKF3"/>
<comment type="caution">
    <text evidence="1">The sequence shown here is derived from an EMBL/GenBank/DDBJ whole genome shotgun (WGS) entry which is preliminary data.</text>
</comment>
<reference evidence="1" key="1">
    <citation type="journal article" date="2014" name="Front. Microbiol.">
        <title>High frequency of phylogenetically diverse reductive dehalogenase-homologous genes in deep subseafloor sedimentary metagenomes.</title>
        <authorList>
            <person name="Kawai M."/>
            <person name="Futagami T."/>
            <person name="Toyoda A."/>
            <person name="Takaki Y."/>
            <person name="Nishi S."/>
            <person name="Hori S."/>
            <person name="Arai W."/>
            <person name="Tsubouchi T."/>
            <person name="Morono Y."/>
            <person name="Uchiyama I."/>
            <person name="Ito T."/>
            <person name="Fujiyama A."/>
            <person name="Inagaki F."/>
            <person name="Takami H."/>
        </authorList>
    </citation>
    <scope>NUCLEOTIDE SEQUENCE</scope>
    <source>
        <strain evidence="1">Expedition CK06-06</strain>
    </source>
</reference>
<protein>
    <submittedName>
        <fullName evidence="1">Uncharacterized protein</fullName>
    </submittedName>
</protein>
<proteinExistence type="predicted"/>
<organism evidence="1">
    <name type="scientific">marine sediment metagenome</name>
    <dbReference type="NCBI Taxonomy" id="412755"/>
    <lineage>
        <taxon>unclassified sequences</taxon>
        <taxon>metagenomes</taxon>
        <taxon>ecological metagenomes</taxon>
    </lineage>
</organism>
<name>X1DKF3_9ZZZZ</name>
<accession>X1DKF3</accession>
<feature type="non-terminal residue" evidence="1">
    <location>
        <position position="82"/>
    </location>
</feature>
<evidence type="ECO:0000313" key="1">
    <source>
        <dbReference type="EMBL" id="GAH21381.1"/>
    </source>
</evidence>
<dbReference type="EMBL" id="BART01040878">
    <property type="protein sequence ID" value="GAH21381.1"/>
    <property type="molecule type" value="Genomic_DNA"/>
</dbReference>
<gene>
    <name evidence="1" type="ORF">S01H4_66211</name>
</gene>
<sequence length="82" mass="9289">MRELPYPNTTYNMAPGNIEETFIIMLGKVDFETEDTTALQRMHYAGFAPVPATAAAAFEPEMIGGLPFEVLYRENRQYVQDP</sequence>